<dbReference type="EMBL" id="UINC01112465">
    <property type="protein sequence ID" value="SVC81437.1"/>
    <property type="molecule type" value="Genomic_DNA"/>
</dbReference>
<dbReference type="AlphaFoldDB" id="A0A382Q8U2"/>
<dbReference type="InterPro" id="IPR006175">
    <property type="entry name" value="YjgF/YER057c/UK114"/>
</dbReference>
<dbReference type="PANTHER" id="PTHR47328">
    <property type="match status" value="1"/>
</dbReference>
<name>A0A382Q8U2_9ZZZZ</name>
<reference evidence="1" key="1">
    <citation type="submission" date="2018-05" db="EMBL/GenBank/DDBJ databases">
        <authorList>
            <person name="Lanie J.A."/>
            <person name="Ng W.-L."/>
            <person name="Kazmierczak K.M."/>
            <person name="Andrzejewski T.M."/>
            <person name="Davidsen T.M."/>
            <person name="Wayne K.J."/>
            <person name="Tettelin H."/>
            <person name="Glass J.I."/>
            <person name="Rusch D."/>
            <person name="Podicherti R."/>
            <person name="Tsui H.-C.T."/>
            <person name="Winkler M.E."/>
        </authorList>
    </citation>
    <scope>NUCLEOTIDE SEQUENCE</scope>
</reference>
<dbReference type="Gene3D" id="3.30.1330.40">
    <property type="entry name" value="RutC-like"/>
    <property type="match status" value="1"/>
</dbReference>
<organism evidence="1">
    <name type="scientific">marine metagenome</name>
    <dbReference type="NCBI Taxonomy" id="408172"/>
    <lineage>
        <taxon>unclassified sequences</taxon>
        <taxon>metagenomes</taxon>
        <taxon>ecological metagenomes</taxon>
    </lineage>
</organism>
<protein>
    <submittedName>
        <fullName evidence="1">Uncharacterized protein</fullName>
    </submittedName>
</protein>
<evidence type="ECO:0000313" key="1">
    <source>
        <dbReference type="EMBL" id="SVC81437.1"/>
    </source>
</evidence>
<dbReference type="PANTHER" id="PTHR47328:SF1">
    <property type="entry name" value="RUTC FAMILY PROTEIN YOAB"/>
    <property type="match status" value="1"/>
</dbReference>
<sequence length="122" mass="13708">MITRFRGKYIGRNAASAYKDLVWTVATANDKTLDIEGQTRETLAVLEKNLHELGSEKTRIVSAQVYLASITDKSVMDRIWQEWIGDDPQHWPQRACVGVDLHGETLIEVSVTAVQHDTIATL</sequence>
<dbReference type="Pfam" id="PF01042">
    <property type="entry name" value="Ribonuc_L-PSP"/>
    <property type="match status" value="1"/>
</dbReference>
<accession>A0A382Q8U2</accession>
<dbReference type="InterPro" id="IPR035709">
    <property type="entry name" value="YoaB-like"/>
</dbReference>
<dbReference type="CDD" id="cd06150">
    <property type="entry name" value="YjgF_YER057c_UK114_like_2"/>
    <property type="match status" value="1"/>
</dbReference>
<gene>
    <name evidence="1" type="ORF">METZ01_LOCUS334291</name>
</gene>
<proteinExistence type="predicted"/>
<dbReference type="SUPFAM" id="SSF55298">
    <property type="entry name" value="YjgF-like"/>
    <property type="match status" value="1"/>
</dbReference>
<dbReference type="InterPro" id="IPR035959">
    <property type="entry name" value="RutC-like_sf"/>
</dbReference>